<dbReference type="InterPro" id="IPR042509">
    <property type="entry name" value="ZCCHC3"/>
</dbReference>
<name>A0ABS2XS12_POLSP</name>
<evidence type="ECO:0000259" key="2">
    <source>
        <dbReference type="PROSITE" id="PS50158"/>
    </source>
</evidence>
<dbReference type="Pfam" id="PF23058">
    <property type="entry name" value="RBD_ZCCHC3_2nd"/>
    <property type="match status" value="1"/>
</dbReference>
<dbReference type="PANTHER" id="PTHR22639">
    <property type="entry name" value="GAG-RELATED PROTEIN"/>
    <property type="match status" value="1"/>
</dbReference>
<dbReference type="EMBL" id="JAAWVQ010066067">
    <property type="protein sequence ID" value="MBN3277075.1"/>
    <property type="molecule type" value="Genomic_DNA"/>
</dbReference>
<dbReference type="PANTHER" id="PTHR22639:SF3">
    <property type="entry name" value="ZINC FINGER CCHC DOMAIN-CONTAINING PROTEIN 3"/>
    <property type="match status" value="1"/>
</dbReference>
<proteinExistence type="predicted"/>
<keyword evidence="1" id="KW-0863">Zinc-finger</keyword>
<comment type="caution">
    <text evidence="3">The sequence shown here is derived from an EMBL/GenBank/DDBJ whole genome shotgun (WGS) entry which is preliminary data.</text>
</comment>
<dbReference type="SMART" id="SM00343">
    <property type="entry name" value="ZnF_C2HC"/>
    <property type="match status" value="3"/>
</dbReference>
<reference evidence="3" key="1">
    <citation type="journal article" date="2021" name="Cell">
        <title>Tracing the genetic footprints of vertebrate landing in non-teleost ray-finned fishes.</title>
        <authorList>
            <person name="Bi X."/>
            <person name="Wang K."/>
            <person name="Yang L."/>
            <person name="Pan H."/>
            <person name="Jiang H."/>
            <person name="Wei Q."/>
            <person name="Fang M."/>
            <person name="Yu H."/>
            <person name="Zhu C."/>
            <person name="Cai Y."/>
            <person name="He Y."/>
            <person name="Gan X."/>
            <person name="Zeng H."/>
            <person name="Yu D."/>
            <person name="Zhu Y."/>
            <person name="Jiang H."/>
            <person name="Qiu Q."/>
            <person name="Yang H."/>
            <person name="Zhang Y.E."/>
            <person name="Wang W."/>
            <person name="Zhu M."/>
            <person name="He S."/>
            <person name="Zhang G."/>
        </authorList>
    </citation>
    <scope>NUCLEOTIDE SEQUENCE</scope>
    <source>
        <strain evidence="3">Pddl_001</strain>
    </source>
</reference>
<evidence type="ECO:0000313" key="3">
    <source>
        <dbReference type="EMBL" id="MBN3277075.1"/>
    </source>
</evidence>
<dbReference type="SUPFAM" id="SSF57756">
    <property type="entry name" value="Retrovirus zinc finger-like domains"/>
    <property type="match status" value="1"/>
</dbReference>
<organism evidence="3 4">
    <name type="scientific">Polyodon spathula</name>
    <name type="common">North American paddlefish</name>
    <name type="synonym">Squalus spathula</name>
    <dbReference type="NCBI Taxonomy" id="7913"/>
    <lineage>
        <taxon>Eukaryota</taxon>
        <taxon>Metazoa</taxon>
        <taxon>Chordata</taxon>
        <taxon>Craniata</taxon>
        <taxon>Vertebrata</taxon>
        <taxon>Euteleostomi</taxon>
        <taxon>Actinopterygii</taxon>
        <taxon>Chondrostei</taxon>
        <taxon>Acipenseriformes</taxon>
        <taxon>Polyodontidae</taxon>
        <taxon>Polyodon</taxon>
    </lineage>
</organism>
<sequence>VRMNSAQVPEEEIQSFIERFFVVKHGLVKIMDSAGIWTNWRKFYGRFKMEQRSGTHVGLKPVFYIGPNRGIIRYAGQPDVCYKCSAADHYAAECTETVCRNCNKVGHISRDCGEKKKCNLCGAMDHLYKDCEK</sequence>
<dbReference type="Pfam" id="PF00098">
    <property type="entry name" value="zf-CCHC"/>
    <property type="match status" value="2"/>
</dbReference>
<feature type="domain" description="CCHC-type" evidence="2">
    <location>
        <begin position="99"/>
        <end position="112"/>
    </location>
</feature>
<dbReference type="InterPro" id="IPR057811">
    <property type="entry name" value="RBD_ZCCHC3_2nd"/>
</dbReference>
<evidence type="ECO:0000313" key="4">
    <source>
        <dbReference type="Proteomes" id="UP001166093"/>
    </source>
</evidence>
<evidence type="ECO:0000256" key="1">
    <source>
        <dbReference type="PROSITE-ProRule" id="PRU00047"/>
    </source>
</evidence>
<dbReference type="InterPro" id="IPR001878">
    <property type="entry name" value="Znf_CCHC"/>
</dbReference>
<feature type="non-terminal residue" evidence="3">
    <location>
        <position position="133"/>
    </location>
</feature>
<keyword evidence="4" id="KW-1185">Reference proteome</keyword>
<keyword evidence="1" id="KW-0479">Metal-binding</keyword>
<dbReference type="InterPro" id="IPR036875">
    <property type="entry name" value="Znf_CCHC_sf"/>
</dbReference>
<gene>
    <name evidence="3" type="primary">Zcchc3_15</name>
    <name evidence="3" type="ORF">GTO93_0019628</name>
</gene>
<dbReference type="Gene3D" id="4.10.60.10">
    <property type="entry name" value="Zinc finger, CCHC-type"/>
    <property type="match status" value="1"/>
</dbReference>
<accession>A0ABS2XS12</accession>
<keyword evidence="1" id="KW-0862">Zinc</keyword>
<protein>
    <submittedName>
        <fullName evidence="3">ZCHC3 protein</fullName>
    </submittedName>
</protein>
<dbReference type="Proteomes" id="UP001166093">
    <property type="component" value="Unassembled WGS sequence"/>
</dbReference>
<dbReference type="PROSITE" id="PS50158">
    <property type="entry name" value="ZF_CCHC"/>
    <property type="match status" value="1"/>
</dbReference>
<feature type="non-terminal residue" evidence="3">
    <location>
        <position position="1"/>
    </location>
</feature>